<protein>
    <submittedName>
        <fullName evidence="1">Uncharacterized protein</fullName>
    </submittedName>
</protein>
<name>A0A0E9TN92_ANGAN</name>
<reference evidence="1" key="1">
    <citation type="submission" date="2014-11" db="EMBL/GenBank/DDBJ databases">
        <authorList>
            <person name="Amaro Gonzalez C."/>
        </authorList>
    </citation>
    <scope>NUCLEOTIDE SEQUENCE</scope>
</reference>
<accession>A0A0E9TN92</accession>
<reference evidence="1" key="2">
    <citation type="journal article" date="2015" name="Fish Shellfish Immunol.">
        <title>Early steps in the European eel (Anguilla anguilla)-Vibrio vulnificus interaction in the gills: Role of the RtxA13 toxin.</title>
        <authorList>
            <person name="Callol A."/>
            <person name="Pajuelo D."/>
            <person name="Ebbesson L."/>
            <person name="Teles M."/>
            <person name="MacKenzie S."/>
            <person name="Amaro C."/>
        </authorList>
    </citation>
    <scope>NUCLEOTIDE SEQUENCE</scope>
</reference>
<proteinExistence type="predicted"/>
<evidence type="ECO:0000313" key="1">
    <source>
        <dbReference type="EMBL" id="JAH54917.1"/>
    </source>
</evidence>
<sequence length="23" mass="2632">MTIFPSLVFSRTNFVSLPSHFCT</sequence>
<dbReference type="EMBL" id="GBXM01053660">
    <property type="protein sequence ID" value="JAH54917.1"/>
    <property type="molecule type" value="Transcribed_RNA"/>
</dbReference>
<dbReference type="AlphaFoldDB" id="A0A0E9TN92"/>
<organism evidence="1">
    <name type="scientific">Anguilla anguilla</name>
    <name type="common">European freshwater eel</name>
    <name type="synonym">Muraena anguilla</name>
    <dbReference type="NCBI Taxonomy" id="7936"/>
    <lineage>
        <taxon>Eukaryota</taxon>
        <taxon>Metazoa</taxon>
        <taxon>Chordata</taxon>
        <taxon>Craniata</taxon>
        <taxon>Vertebrata</taxon>
        <taxon>Euteleostomi</taxon>
        <taxon>Actinopterygii</taxon>
        <taxon>Neopterygii</taxon>
        <taxon>Teleostei</taxon>
        <taxon>Anguilliformes</taxon>
        <taxon>Anguillidae</taxon>
        <taxon>Anguilla</taxon>
    </lineage>
</organism>